<evidence type="ECO:0000313" key="2">
    <source>
        <dbReference type="EMBL" id="KIK81588.1"/>
    </source>
</evidence>
<feature type="region of interest" description="Disordered" evidence="1">
    <location>
        <begin position="1130"/>
        <end position="1231"/>
    </location>
</feature>
<dbReference type="STRING" id="930991.A0A0D0D0Q8"/>
<dbReference type="AlphaFoldDB" id="A0A0D0D0Q8"/>
<evidence type="ECO:0000256" key="1">
    <source>
        <dbReference type="SAM" id="MobiDB-lite"/>
    </source>
</evidence>
<accession>A0A0D0D0Q8</accession>
<feature type="compositionally biased region" description="Pro residues" evidence="1">
    <location>
        <begin position="48"/>
        <end position="66"/>
    </location>
</feature>
<dbReference type="Pfam" id="PF18759">
    <property type="entry name" value="Plavaka"/>
    <property type="match status" value="1"/>
</dbReference>
<sequence>MQREHDAMRQSVEEPPEHAPSPPPPQYRPSGLPTRTRRLPKRFRDDLPPLPPSLPLPPPSPEPIQVPEPDVGHHDDTLGLPLASPDIPITPDARVTETPPDHYGIFRTYLGPLPTHDPDNFATLAHISDSPHFLAAPDQPGSRPWWSGFGGSLRSVQEKFFEPFLTASTYRLMQWFYSGSTMKSLGELDRLVNEVILAEDFNPADLKGFRAAKEVGRLDEYGADPEDIQSSFSSGDGWKETQVKIHLPADGVSHHSIEESPFFEVPGLFHRKLIEVIKNACREPKTSEQFHLTPFALSYSPSPNKPTEHIYSEVYNSPAMIEEHEKIHLQPRSDGCTLETVIASIMLWSDSTHLASFGTASLWPIYMYFGNQSKYIRGKPTSFAAHHLAYIPKITDSLHDFYEKTFQKAITADVLTHCRHELMQAVWLLLIDDDFMHAYEFGIVVEFLDGIRRRVFPRFFTYSADYPEKTLLASIKFLAQCPCPRCFTPKEKIGDLGSKADRRRRERDIRQDDDSIWAKIQRVQKWIYTEGINIASVYVKRLLGPQSLNPTMSAFSIRLARFGVNFYSLFVPDLLHEFELGVWKAIFTHLLRVLHAHGNDVIQKLNHRFREVPTFGRGTIRRFNNNASAMKRLAARDFEDLLQCAIPVFDHLLPSPFNDMVLDLLFELATWHGLAKLRMHTDTTLGFLDTSTTRLGRNLRHFIKETEKEYVTRDLPNEEAARSRRKARKVAQGQQMQQATIRASQAEGPKIRRFNLQTYKLHALGDYVSTIRQYGTTDNYSTQTGELEHRRAKKFYPKVSKAQYTSGIAKQQRRERILFRMSGGNLATTKSQKGKNAAHQVTPSTATLAENVTLRFDECEPLAYSNPKDHYHMSASNRYFLHVSRWLGQHPDDPALEDFLPRLKDHLLGRLLNRQYDGDEMEFSAQERNSVVLTGDRIYRHKVLRINYTTYDLRRNQDSLNPRMHADVMVLSRENDATHPYWYARIIGIFHAMVVRTGENTEPQRMDFLWVRWFGLDPNNYRSGWKAKRLHRLGFIPYDMPGAFGFLDPREIVRAVHLIPAFAYGHMDRLLPPSIARPICDNNEDWVFYYVNIFVDRDMIMRYHGGGVGHKSIRETTQVFLDDRDALDVHSTAAPDEPDGDDDGDATAAEDSRGVRVDEADADADALDEEMEEFGYVGIEEVEADGDGGDKDDGVVDEADGGDEVNTVDDELGPEDGEDDDTDEYEGCGEL</sequence>
<reference evidence="3" key="2">
    <citation type="submission" date="2015-01" db="EMBL/GenBank/DDBJ databases">
        <title>Evolutionary Origins and Diversification of the Mycorrhizal Mutualists.</title>
        <authorList>
            <consortium name="DOE Joint Genome Institute"/>
            <consortium name="Mycorrhizal Genomics Consortium"/>
            <person name="Kohler A."/>
            <person name="Kuo A."/>
            <person name="Nagy L.G."/>
            <person name="Floudas D."/>
            <person name="Copeland A."/>
            <person name="Barry K.W."/>
            <person name="Cichocki N."/>
            <person name="Veneault-Fourrey C."/>
            <person name="LaButti K."/>
            <person name="Lindquist E.A."/>
            <person name="Lipzen A."/>
            <person name="Lundell T."/>
            <person name="Morin E."/>
            <person name="Murat C."/>
            <person name="Riley R."/>
            <person name="Ohm R."/>
            <person name="Sun H."/>
            <person name="Tunlid A."/>
            <person name="Henrissat B."/>
            <person name="Grigoriev I.V."/>
            <person name="Hibbett D.S."/>
            <person name="Martin F."/>
        </authorList>
    </citation>
    <scope>NUCLEOTIDE SEQUENCE [LARGE SCALE GENOMIC DNA]</scope>
    <source>
        <strain evidence="3">Ve08.2h10</strain>
    </source>
</reference>
<feature type="compositionally biased region" description="Pro residues" evidence="1">
    <location>
        <begin position="18"/>
        <end position="27"/>
    </location>
</feature>
<feature type="region of interest" description="Disordered" evidence="1">
    <location>
        <begin position="1"/>
        <end position="82"/>
    </location>
</feature>
<dbReference type="InterPro" id="IPR041078">
    <property type="entry name" value="Plavaka"/>
</dbReference>
<feature type="compositionally biased region" description="Acidic residues" evidence="1">
    <location>
        <begin position="1195"/>
        <end position="1231"/>
    </location>
</feature>
<dbReference type="Proteomes" id="UP000054538">
    <property type="component" value="Unassembled WGS sequence"/>
</dbReference>
<dbReference type="EMBL" id="KN825769">
    <property type="protein sequence ID" value="KIK81588.1"/>
    <property type="molecule type" value="Genomic_DNA"/>
</dbReference>
<feature type="compositionally biased region" description="Acidic residues" evidence="1">
    <location>
        <begin position="1136"/>
        <end position="1145"/>
    </location>
</feature>
<feature type="compositionally biased region" description="Basic and acidic residues" evidence="1">
    <location>
        <begin position="1150"/>
        <end position="1159"/>
    </location>
</feature>
<dbReference type="InParanoid" id="A0A0D0D0Q8"/>
<dbReference type="OrthoDB" id="2687259at2759"/>
<evidence type="ECO:0000313" key="3">
    <source>
        <dbReference type="Proteomes" id="UP000054538"/>
    </source>
</evidence>
<dbReference type="HOGENOM" id="CLU_002498_0_1_1"/>
<gene>
    <name evidence="2" type="ORF">PAXRUDRAFT_807392</name>
</gene>
<keyword evidence="3" id="KW-1185">Reference proteome</keyword>
<reference evidence="2 3" key="1">
    <citation type="submission" date="2014-04" db="EMBL/GenBank/DDBJ databases">
        <authorList>
            <consortium name="DOE Joint Genome Institute"/>
            <person name="Kuo A."/>
            <person name="Kohler A."/>
            <person name="Jargeat P."/>
            <person name="Nagy L.G."/>
            <person name="Floudas D."/>
            <person name="Copeland A."/>
            <person name="Barry K.W."/>
            <person name="Cichocki N."/>
            <person name="Veneault-Fourrey C."/>
            <person name="LaButti K."/>
            <person name="Lindquist E.A."/>
            <person name="Lipzen A."/>
            <person name="Lundell T."/>
            <person name="Morin E."/>
            <person name="Murat C."/>
            <person name="Sun H."/>
            <person name="Tunlid A."/>
            <person name="Henrissat B."/>
            <person name="Grigoriev I.V."/>
            <person name="Hibbett D.S."/>
            <person name="Martin F."/>
            <person name="Nordberg H.P."/>
            <person name="Cantor M.N."/>
            <person name="Hua S.X."/>
        </authorList>
    </citation>
    <scope>NUCLEOTIDE SEQUENCE [LARGE SCALE GENOMIC DNA]</scope>
    <source>
        <strain evidence="2 3">Ve08.2h10</strain>
    </source>
</reference>
<organism evidence="2 3">
    <name type="scientific">Paxillus rubicundulus Ve08.2h10</name>
    <dbReference type="NCBI Taxonomy" id="930991"/>
    <lineage>
        <taxon>Eukaryota</taxon>
        <taxon>Fungi</taxon>
        <taxon>Dikarya</taxon>
        <taxon>Basidiomycota</taxon>
        <taxon>Agaricomycotina</taxon>
        <taxon>Agaricomycetes</taxon>
        <taxon>Agaricomycetidae</taxon>
        <taxon>Boletales</taxon>
        <taxon>Paxilineae</taxon>
        <taxon>Paxillaceae</taxon>
        <taxon>Paxillus</taxon>
    </lineage>
</organism>
<feature type="compositionally biased region" description="Basic and acidic residues" evidence="1">
    <location>
        <begin position="1"/>
        <end position="17"/>
    </location>
</feature>
<name>A0A0D0D0Q8_9AGAM</name>
<feature type="compositionally biased region" description="Acidic residues" evidence="1">
    <location>
        <begin position="1160"/>
        <end position="1173"/>
    </location>
</feature>
<protein>
    <submittedName>
        <fullName evidence="2">Unplaced genomic scaffold scaffold_947, whole genome shotgun sequence</fullName>
    </submittedName>
</protein>
<proteinExistence type="predicted"/>